<dbReference type="PANTHER" id="PTHR30486">
    <property type="entry name" value="TWITCHING MOTILITY PROTEIN PILT"/>
    <property type="match status" value="1"/>
</dbReference>
<dbReference type="NCBIfam" id="TIGR01420">
    <property type="entry name" value="pilT_fam"/>
    <property type="match status" value="1"/>
</dbReference>
<dbReference type="Gene3D" id="3.30.450.90">
    <property type="match status" value="1"/>
</dbReference>
<feature type="non-terminal residue" evidence="3">
    <location>
        <position position="1"/>
    </location>
</feature>
<gene>
    <name evidence="3" type="ORF">KDA27_15720</name>
</gene>
<dbReference type="InterPro" id="IPR003593">
    <property type="entry name" value="AAA+_ATPase"/>
</dbReference>
<evidence type="ECO:0000313" key="4">
    <source>
        <dbReference type="Proteomes" id="UP000739538"/>
    </source>
</evidence>
<name>A0A956NE17_UNCEI</name>
<accession>A0A956NE17</accession>
<evidence type="ECO:0000259" key="2">
    <source>
        <dbReference type="SMART" id="SM00382"/>
    </source>
</evidence>
<organism evidence="3 4">
    <name type="scientific">Eiseniibacteriota bacterium</name>
    <dbReference type="NCBI Taxonomy" id="2212470"/>
    <lineage>
        <taxon>Bacteria</taxon>
        <taxon>Candidatus Eiseniibacteriota</taxon>
    </lineage>
</organism>
<dbReference type="InterPro" id="IPR006321">
    <property type="entry name" value="PilT/PilU"/>
</dbReference>
<dbReference type="PANTHER" id="PTHR30486:SF6">
    <property type="entry name" value="TYPE IV PILUS RETRACTATION ATPASE PILT"/>
    <property type="match status" value="1"/>
</dbReference>
<dbReference type="SMART" id="SM00382">
    <property type="entry name" value="AAA"/>
    <property type="match status" value="1"/>
</dbReference>
<reference evidence="3" key="2">
    <citation type="journal article" date="2021" name="Microbiome">
        <title>Successional dynamics and alternative stable states in a saline activated sludge microbial community over 9 years.</title>
        <authorList>
            <person name="Wang Y."/>
            <person name="Ye J."/>
            <person name="Ju F."/>
            <person name="Liu L."/>
            <person name="Boyd J.A."/>
            <person name="Deng Y."/>
            <person name="Parks D.H."/>
            <person name="Jiang X."/>
            <person name="Yin X."/>
            <person name="Woodcroft B.J."/>
            <person name="Tyson G.W."/>
            <person name="Hugenholtz P."/>
            <person name="Polz M.F."/>
            <person name="Zhang T."/>
        </authorList>
    </citation>
    <scope>NUCLEOTIDE SEQUENCE</scope>
    <source>
        <strain evidence="3">HKST-UBA02</strain>
    </source>
</reference>
<dbReference type="InterPro" id="IPR027417">
    <property type="entry name" value="P-loop_NTPase"/>
</dbReference>
<proteinExistence type="inferred from homology"/>
<dbReference type="GO" id="GO:0005524">
    <property type="term" value="F:ATP binding"/>
    <property type="evidence" value="ECO:0007669"/>
    <property type="project" value="InterPro"/>
</dbReference>
<evidence type="ECO:0000313" key="3">
    <source>
        <dbReference type="EMBL" id="MCA9757254.1"/>
    </source>
</evidence>
<dbReference type="InterPro" id="IPR001482">
    <property type="entry name" value="T2SS/T4SS_dom"/>
</dbReference>
<dbReference type="Proteomes" id="UP000739538">
    <property type="component" value="Unassembled WGS sequence"/>
</dbReference>
<dbReference type="EMBL" id="JAGQHS010000089">
    <property type="protein sequence ID" value="MCA9757254.1"/>
    <property type="molecule type" value="Genomic_DNA"/>
</dbReference>
<protein>
    <submittedName>
        <fullName evidence="3">Type IV pilus twitching motility protein PilT</fullName>
    </submittedName>
</protein>
<dbReference type="GO" id="GO:0016887">
    <property type="term" value="F:ATP hydrolysis activity"/>
    <property type="evidence" value="ECO:0007669"/>
    <property type="project" value="InterPro"/>
</dbReference>
<dbReference type="SUPFAM" id="SSF52540">
    <property type="entry name" value="P-loop containing nucleoside triphosphate hydrolases"/>
    <property type="match status" value="1"/>
</dbReference>
<feature type="domain" description="AAA+ ATPase" evidence="2">
    <location>
        <begin position="112"/>
        <end position="237"/>
    </location>
</feature>
<comment type="caution">
    <text evidence="3">The sequence shown here is derived from an EMBL/GenBank/DDBJ whole genome shotgun (WGS) entry which is preliminary data.</text>
</comment>
<dbReference type="AlphaFoldDB" id="A0A956NE17"/>
<reference evidence="3" key="1">
    <citation type="submission" date="2020-04" db="EMBL/GenBank/DDBJ databases">
        <authorList>
            <person name="Zhang T."/>
        </authorList>
    </citation>
    <scope>NUCLEOTIDE SEQUENCE</scope>
    <source>
        <strain evidence="3">HKST-UBA02</strain>
    </source>
</reference>
<dbReference type="Gene3D" id="3.40.50.300">
    <property type="entry name" value="P-loop containing nucleotide triphosphate hydrolases"/>
    <property type="match status" value="1"/>
</dbReference>
<comment type="similarity">
    <text evidence="1">Belongs to the GSP E family.</text>
</comment>
<dbReference type="Pfam" id="PF00437">
    <property type="entry name" value="T2SSE"/>
    <property type="match status" value="1"/>
</dbReference>
<sequence length="345" mass="38329">KQQGASDLHISTGAPPMLRIHGEIRPVDYPELTGEQARQLLYELMNQEQKSLFHKDRDIDFAYEVPGEVRVRCNLYEQIRGIAGAFRLLPSQIFTLEQLGLPETIARFCDMPKGLVVVTGPPGSGKSTTLAAMIHHVNQTQRKHILTIEDPVEYVHPNLNCLVNQREVGKSARSFAAALRAALREDPNIVLVGEMRDLQTMQLALTAAETGQLVFATLHTQSAAATVDRIVNAFPEDQQQQIRTMLADSLRGVVAQRLVPRADGQGRVCALELLFCNTAISTLIRERKTFQIPSIMQTSKRDGMLLLDSHLMQLVKDGLVSIEEAHRVANSKETFAPLLNRDKAA</sequence>
<dbReference type="CDD" id="cd01131">
    <property type="entry name" value="PilT"/>
    <property type="match status" value="1"/>
</dbReference>
<dbReference type="InterPro" id="IPR050921">
    <property type="entry name" value="T4SS_GSP_E_ATPase"/>
</dbReference>
<evidence type="ECO:0000256" key="1">
    <source>
        <dbReference type="ARBA" id="ARBA00006611"/>
    </source>
</evidence>